<proteinExistence type="predicted"/>
<gene>
    <name evidence="2" type="primary">AVEN_103806_1</name>
    <name evidence="2" type="ORF">TNIN_167551</name>
</gene>
<comment type="caution">
    <text evidence="2">The sequence shown here is derived from an EMBL/GenBank/DDBJ whole genome shotgun (WGS) entry which is preliminary data.</text>
</comment>
<dbReference type="OrthoDB" id="6425609at2759"/>
<evidence type="ECO:0000313" key="2">
    <source>
        <dbReference type="EMBL" id="GFY68569.1"/>
    </source>
</evidence>
<feature type="compositionally biased region" description="Polar residues" evidence="1">
    <location>
        <begin position="77"/>
        <end position="92"/>
    </location>
</feature>
<feature type="region of interest" description="Disordered" evidence="1">
    <location>
        <begin position="61"/>
        <end position="104"/>
    </location>
</feature>
<name>A0A8X7CE48_9ARAC</name>
<dbReference type="AlphaFoldDB" id="A0A8X7CE48"/>
<reference evidence="2" key="1">
    <citation type="submission" date="2020-08" db="EMBL/GenBank/DDBJ databases">
        <title>Multicomponent nature underlies the extraordinary mechanical properties of spider dragline silk.</title>
        <authorList>
            <person name="Kono N."/>
            <person name="Nakamura H."/>
            <person name="Mori M."/>
            <person name="Yoshida Y."/>
            <person name="Ohtoshi R."/>
            <person name="Malay A.D."/>
            <person name="Moran D.A.P."/>
            <person name="Tomita M."/>
            <person name="Numata K."/>
            <person name="Arakawa K."/>
        </authorList>
    </citation>
    <scope>NUCLEOTIDE SEQUENCE</scope>
</reference>
<organism evidence="2 3">
    <name type="scientific">Trichonephila inaurata madagascariensis</name>
    <dbReference type="NCBI Taxonomy" id="2747483"/>
    <lineage>
        <taxon>Eukaryota</taxon>
        <taxon>Metazoa</taxon>
        <taxon>Ecdysozoa</taxon>
        <taxon>Arthropoda</taxon>
        <taxon>Chelicerata</taxon>
        <taxon>Arachnida</taxon>
        <taxon>Araneae</taxon>
        <taxon>Araneomorphae</taxon>
        <taxon>Entelegynae</taxon>
        <taxon>Araneoidea</taxon>
        <taxon>Nephilidae</taxon>
        <taxon>Trichonephila</taxon>
        <taxon>Trichonephila inaurata</taxon>
    </lineage>
</organism>
<evidence type="ECO:0000313" key="3">
    <source>
        <dbReference type="Proteomes" id="UP000886998"/>
    </source>
</evidence>
<sequence>MSSDSEISGPSPLPSPIFARCSPARGTVARKCREFYLKRLERTASMQKRWSICDVPQESMQEFGTPFEQKHADGEHSSSSATETANEPNNKELSVPKTCGDSFEGYPLRKCRSSFDIAMDSLRKEIKGVRGTASPLAKRQYRVDISDKIP</sequence>
<evidence type="ECO:0000256" key="1">
    <source>
        <dbReference type="SAM" id="MobiDB-lite"/>
    </source>
</evidence>
<protein>
    <submittedName>
        <fullName evidence="2">Uncharacterized protein</fullName>
    </submittedName>
</protein>
<dbReference type="EMBL" id="BMAV01017127">
    <property type="protein sequence ID" value="GFY68569.1"/>
    <property type="molecule type" value="Genomic_DNA"/>
</dbReference>
<keyword evidence="3" id="KW-1185">Reference proteome</keyword>
<dbReference type="Proteomes" id="UP000886998">
    <property type="component" value="Unassembled WGS sequence"/>
</dbReference>
<feature type="region of interest" description="Disordered" evidence="1">
    <location>
        <begin position="1"/>
        <end position="20"/>
    </location>
</feature>
<accession>A0A8X7CE48</accession>